<feature type="transmembrane region" description="Helical" evidence="2">
    <location>
        <begin position="189"/>
        <end position="215"/>
    </location>
</feature>
<evidence type="ECO:0000256" key="2">
    <source>
        <dbReference type="SAM" id="Phobius"/>
    </source>
</evidence>
<evidence type="ECO:0000313" key="4">
    <source>
        <dbReference type="Proteomes" id="UP000780801"/>
    </source>
</evidence>
<sequence length="433" mass="47986">MLLQPTAAHLSTIAHATSILRNFSSRAPPAYPAAQRLGIWTSNTTASRTLMLRLANQGATPFSTGSSQSFGAVFSSLRLQQSSNFSRAFTTVSRRPTRPLAVVSTSGRLALRKHIFFSQLRANSSYRDPQNVGRRRPFRFLIKTALVTTALVSIPAILIFGTPAAAIVIVPLVIGGIAGGSLLLAGGLLFFFVPIIVTGGALVLGTFSLPAALALNDLEKILRRDKNGVHSTALTTLGSEWEIQSSRPDEWFRWTFPKESGAMDKASIRMAVFDGQDDKGHKMITAQLLDRINNESGSELERADNDEENVRTGTTKSNHFWDGSVNISNKSNDSSWLSIDDLSIKHEQNHFLIQMEDYGDKLLEQKWAKKYLQLGQIVDRAATEIETTTSTELGEQVVLVRKKKRSIWATFSWYGDIMLRVPFDRTWIRDVSE</sequence>
<protein>
    <submittedName>
        <fullName evidence="3">Uncharacterized protein</fullName>
    </submittedName>
</protein>
<name>A0A9P6FVQ9_9FUNG</name>
<dbReference type="Proteomes" id="UP000780801">
    <property type="component" value="Unassembled WGS sequence"/>
</dbReference>
<keyword evidence="2" id="KW-0472">Membrane</keyword>
<dbReference type="OrthoDB" id="2437788at2759"/>
<comment type="caution">
    <text evidence="3">The sequence shown here is derived from an EMBL/GenBank/DDBJ whole genome shotgun (WGS) entry which is preliminary data.</text>
</comment>
<dbReference type="EMBL" id="JAABOA010001075">
    <property type="protein sequence ID" value="KAF9582374.1"/>
    <property type="molecule type" value="Genomic_DNA"/>
</dbReference>
<keyword evidence="2" id="KW-1133">Transmembrane helix</keyword>
<feature type="region of interest" description="Disordered" evidence="1">
    <location>
        <begin position="295"/>
        <end position="315"/>
    </location>
</feature>
<keyword evidence="4" id="KW-1185">Reference proteome</keyword>
<evidence type="ECO:0000256" key="1">
    <source>
        <dbReference type="SAM" id="MobiDB-lite"/>
    </source>
</evidence>
<reference evidence="3" key="1">
    <citation type="journal article" date="2020" name="Fungal Divers.">
        <title>Resolving the Mortierellaceae phylogeny through synthesis of multi-gene phylogenetics and phylogenomics.</title>
        <authorList>
            <person name="Vandepol N."/>
            <person name="Liber J."/>
            <person name="Desiro A."/>
            <person name="Na H."/>
            <person name="Kennedy M."/>
            <person name="Barry K."/>
            <person name="Grigoriev I.V."/>
            <person name="Miller A.N."/>
            <person name="O'Donnell K."/>
            <person name="Stajich J.E."/>
            <person name="Bonito G."/>
        </authorList>
    </citation>
    <scope>NUCLEOTIDE SEQUENCE</scope>
    <source>
        <strain evidence="3">KOD1015</strain>
    </source>
</reference>
<proteinExistence type="predicted"/>
<organism evidence="3 4">
    <name type="scientific">Lunasporangiospora selenospora</name>
    <dbReference type="NCBI Taxonomy" id="979761"/>
    <lineage>
        <taxon>Eukaryota</taxon>
        <taxon>Fungi</taxon>
        <taxon>Fungi incertae sedis</taxon>
        <taxon>Mucoromycota</taxon>
        <taxon>Mortierellomycotina</taxon>
        <taxon>Mortierellomycetes</taxon>
        <taxon>Mortierellales</taxon>
        <taxon>Mortierellaceae</taxon>
        <taxon>Lunasporangiospora</taxon>
    </lineage>
</organism>
<feature type="transmembrane region" description="Helical" evidence="2">
    <location>
        <begin position="144"/>
        <end position="177"/>
    </location>
</feature>
<accession>A0A9P6FVQ9</accession>
<dbReference type="AlphaFoldDB" id="A0A9P6FVQ9"/>
<gene>
    <name evidence="3" type="ORF">BGW38_000288</name>
</gene>
<keyword evidence="2" id="KW-0812">Transmembrane</keyword>
<evidence type="ECO:0000313" key="3">
    <source>
        <dbReference type="EMBL" id="KAF9582374.1"/>
    </source>
</evidence>